<reference evidence="2" key="1">
    <citation type="journal article" date="2020" name="Stud. Mycol.">
        <title>101 Dothideomycetes genomes: a test case for predicting lifestyles and emergence of pathogens.</title>
        <authorList>
            <person name="Haridas S."/>
            <person name="Albert R."/>
            <person name="Binder M."/>
            <person name="Bloem J."/>
            <person name="Labutti K."/>
            <person name="Salamov A."/>
            <person name="Andreopoulos B."/>
            <person name="Baker S."/>
            <person name="Barry K."/>
            <person name="Bills G."/>
            <person name="Bluhm B."/>
            <person name="Cannon C."/>
            <person name="Castanera R."/>
            <person name="Culley D."/>
            <person name="Daum C."/>
            <person name="Ezra D."/>
            <person name="Gonzalez J."/>
            <person name="Henrissat B."/>
            <person name="Kuo A."/>
            <person name="Liang C."/>
            <person name="Lipzen A."/>
            <person name="Lutzoni F."/>
            <person name="Magnuson J."/>
            <person name="Mondo S."/>
            <person name="Nolan M."/>
            <person name="Ohm R."/>
            <person name="Pangilinan J."/>
            <person name="Park H.-J."/>
            <person name="Ramirez L."/>
            <person name="Alfaro M."/>
            <person name="Sun H."/>
            <person name="Tritt A."/>
            <person name="Yoshinaga Y."/>
            <person name="Zwiers L.-H."/>
            <person name="Turgeon B."/>
            <person name="Goodwin S."/>
            <person name="Spatafora J."/>
            <person name="Crous P."/>
            <person name="Grigoriev I."/>
        </authorList>
    </citation>
    <scope>NUCLEOTIDE SEQUENCE</scope>
    <source>
        <strain evidence="2">CBS 122367</strain>
    </source>
</reference>
<dbReference type="EMBL" id="MU005612">
    <property type="protein sequence ID" value="KAF2678358.1"/>
    <property type="molecule type" value="Genomic_DNA"/>
</dbReference>
<keyword evidence="1" id="KW-0732">Signal</keyword>
<dbReference type="AlphaFoldDB" id="A0A6G1IJU2"/>
<evidence type="ECO:0000313" key="3">
    <source>
        <dbReference type="Proteomes" id="UP000799291"/>
    </source>
</evidence>
<organism evidence="2 3">
    <name type="scientific">Lentithecium fluviatile CBS 122367</name>
    <dbReference type="NCBI Taxonomy" id="1168545"/>
    <lineage>
        <taxon>Eukaryota</taxon>
        <taxon>Fungi</taxon>
        <taxon>Dikarya</taxon>
        <taxon>Ascomycota</taxon>
        <taxon>Pezizomycotina</taxon>
        <taxon>Dothideomycetes</taxon>
        <taxon>Pleosporomycetidae</taxon>
        <taxon>Pleosporales</taxon>
        <taxon>Massarineae</taxon>
        <taxon>Lentitheciaceae</taxon>
        <taxon>Lentithecium</taxon>
    </lineage>
</organism>
<accession>A0A6G1IJU2</accession>
<dbReference type="OrthoDB" id="3440400at2759"/>
<feature type="chain" id="PRO_5026191586" evidence="1">
    <location>
        <begin position="18"/>
        <end position="106"/>
    </location>
</feature>
<keyword evidence="3" id="KW-1185">Reference proteome</keyword>
<gene>
    <name evidence="2" type="ORF">K458DRAFT_423059</name>
</gene>
<protein>
    <submittedName>
        <fullName evidence="2">Uncharacterized protein</fullName>
    </submittedName>
</protein>
<proteinExistence type="predicted"/>
<evidence type="ECO:0000313" key="2">
    <source>
        <dbReference type="EMBL" id="KAF2678358.1"/>
    </source>
</evidence>
<sequence>MRSSFLAITASLSLAAAVPSAPREPVKTCQEICYIEKPTTCGAGLYPYFEDPCWTCCSDAAAPSPSPSPTPPLQVCWAICYTEEPKCGRNMYPVKQGDCWTCCSKQ</sequence>
<name>A0A6G1IJU2_9PLEO</name>
<dbReference type="Proteomes" id="UP000799291">
    <property type="component" value="Unassembled WGS sequence"/>
</dbReference>
<feature type="signal peptide" evidence="1">
    <location>
        <begin position="1"/>
        <end position="17"/>
    </location>
</feature>
<evidence type="ECO:0000256" key="1">
    <source>
        <dbReference type="SAM" id="SignalP"/>
    </source>
</evidence>